<dbReference type="SUPFAM" id="SSF49344">
    <property type="entry name" value="CBD9-like"/>
    <property type="match status" value="1"/>
</dbReference>
<protein>
    <recommendedName>
        <fullName evidence="1">Carbohydrate-binding domain-containing protein</fullName>
    </recommendedName>
</protein>
<comment type="caution">
    <text evidence="2">The sequence shown here is derived from an EMBL/GenBank/DDBJ whole genome shotgun (WGS) entry which is preliminary data.</text>
</comment>
<name>A0ABR2K4J6_9EUKA</name>
<accession>A0ABR2K4J6</accession>
<sequence length="211" mass="24320">MTIHAPFIESLNSTDLQKASETLLKLSPELVGCNNWPDQYPETPTVYVRVAHNNKEIFVRFDVEEHYTVAHVEKDNGEVWYDSTCEFFITFDDLGYYNIETTCIGKVLLGFQKTLPDQILGSTDSINRLPSLGTETFDEKVGDNKWNLTYAVPLSAFWKHNLTSLHGVKAHCNFYKCGDSLSKPHFITWRPIKNPKPFFHMPEFFGEIDFE</sequence>
<feature type="domain" description="Carbohydrate-binding" evidence="1">
    <location>
        <begin position="29"/>
        <end position="210"/>
    </location>
</feature>
<dbReference type="CDD" id="cd09620">
    <property type="entry name" value="CBM9_like_3"/>
    <property type="match status" value="1"/>
</dbReference>
<organism evidence="2 3">
    <name type="scientific">Tritrichomonas musculus</name>
    <dbReference type="NCBI Taxonomy" id="1915356"/>
    <lineage>
        <taxon>Eukaryota</taxon>
        <taxon>Metamonada</taxon>
        <taxon>Parabasalia</taxon>
        <taxon>Tritrichomonadida</taxon>
        <taxon>Tritrichomonadidae</taxon>
        <taxon>Tritrichomonas</taxon>
    </lineage>
</organism>
<dbReference type="EMBL" id="JAPFFF010000007">
    <property type="protein sequence ID" value="KAK8885666.1"/>
    <property type="molecule type" value="Genomic_DNA"/>
</dbReference>
<dbReference type="Gene3D" id="2.60.40.1190">
    <property type="match status" value="1"/>
</dbReference>
<dbReference type="Proteomes" id="UP001470230">
    <property type="component" value="Unassembled WGS sequence"/>
</dbReference>
<evidence type="ECO:0000259" key="1">
    <source>
        <dbReference type="Pfam" id="PF16011"/>
    </source>
</evidence>
<dbReference type="Pfam" id="PF16011">
    <property type="entry name" value="CBM9_2"/>
    <property type="match status" value="1"/>
</dbReference>
<keyword evidence="3" id="KW-1185">Reference proteome</keyword>
<dbReference type="InterPro" id="IPR010502">
    <property type="entry name" value="Carb-bd_dom_fam9"/>
</dbReference>
<reference evidence="2 3" key="1">
    <citation type="submission" date="2024-04" db="EMBL/GenBank/DDBJ databases">
        <title>Tritrichomonas musculus Genome.</title>
        <authorList>
            <person name="Alves-Ferreira E."/>
            <person name="Grigg M."/>
            <person name="Lorenzi H."/>
            <person name="Galac M."/>
        </authorList>
    </citation>
    <scope>NUCLEOTIDE SEQUENCE [LARGE SCALE GENOMIC DNA]</scope>
    <source>
        <strain evidence="2 3">EAF2021</strain>
    </source>
</reference>
<evidence type="ECO:0000313" key="2">
    <source>
        <dbReference type="EMBL" id="KAK8885666.1"/>
    </source>
</evidence>
<proteinExistence type="predicted"/>
<gene>
    <name evidence="2" type="ORF">M9Y10_041118</name>
</gene>
<evidence type="ECO:0000313" key="3">
    <source>
        <dbReference type="Proteomes" id="UP001470230"/>
    </source>
</evidence>